<dbReference type="AlphaFoldDB" id="A0A1L7X364"/>
<protein>
    <submittedName>
        <fullName evidence="1">Uncharacterized protein</fullName>
    </submittedName>
</protein>
<accession>A0A1L7X364</accession>
<evidence type="ECO:0000313" key="1">
    <source>
        <dbReference type="EMBL" id="CZR59463.1"/>
    </source>
</evidence>
<gene>
    <name evidence="1" type="ORF">PAC_09355</name>
</gene>
<dbReference type="OrthoDB" id="10382311at2759"/>
<organism evidence="1 2">
    <name type="scientific">Phialocephala subalpina</name>
    <dbReference type="NCBI Taxonomy" id="576137"/>
    <lineage>
        <taxon>Eukaryota</taxon>
        <taxon>Fungi</taxon>
        <taxon>Dikarya</taxon>
        <taxon>Ascomycota</taxon>
        <taxon>Pezizomycotina</taxon>
        <taxon>Leotiomycetes</taxon>
        <taxon>Helotiales</taxon>
        <taxon>Mollisiaceae</taxon>
        <taxon>Phialocephala</taxon>
        <taxon>Phialocephala fortinii species complex</taxon>
    </lineage>
</organism>
<dbReference type="EMBL" id="FJOG01000014">
    <property type="protein sequence ID" value="CZR59463.1"/>
    <property type="molecule type" value="Genomic_DNA"/>
</dbReference>
<keyword evidence="2" id="KW-1185">Reference proteome</keyword>
<dbReference type="Proteomes" id="UP000184330">
    <property type="component" value="Unassembled WGS sequence"/>
</dbReference>
<proteinExistence type="predicted"/>
<name>A0A1L7X364_9HELO</name>
<evidence type="ECO:0000313" key="2">
    <source>
        <dbReference type="Proteomes" id="UP000184330"/>
    </source>
</evidence>
<sequence>MASHVDTFTNGTSTPDISIPASRLLVHLEECKQCLTSVKKSINSSPSCSLPASAILAHLENCTHCLETVVGCIKDGTRMTPASSASNSFISFQSADPGPTLVAHDALPSCLRCGDLFSPDDQDDTCQAHAPDGLLLPNYRDEYWRNNVAAAQVNGVVELTGSKYALADYTWSCCSKSANDWGCRDVEHTTSQEQINNERQAVTGPRAIVETTTLQEAFCDAISREKGPHICITCGAIYLEFFNTGQSCGGKNHVKGVRVPNFRHKIWKGKRVKEDIGNYVDHPDYAEGFKWSKCQHHAFQEGCRFRPHVNKFANLNPRPGKQMFHPGEIPSSAV</sequence>
<reference evidence="1 2" key="1">
    <citation type="submission" date="2016-03" db="EMBL/GenBank/DDBJ databases">
        <authorList>
            <person name="Ploux O."/>
        </authorList>
    </citation>
    <scope>NUCLEOTIDE SEQUENCE [LARGE SCALE GENOMIC DNA]</scope>
    <source>
        <strain evidence="1 2">UAMH 11012</strain>
    </source>
</reference>